<evidence type="ECO:0000313" key="6">
    <source>
        <dbReference type="EMBL" id="QLG45487.1"/>
    </source>
</evidence>
<dbReference type="Gene3D" id="3.30.450.20">
    <property type="entry name" value="PAS domain"/>
    <property type="match status" value="1"/>
</dbReference>
<evidence type="ECO:0000256" key="1">
    <source>
        <dbReference type="ARBA" id="ARBA00022630"/>
    </source>
</evidence>
<evidence type="ECO:0000259" key="4">
    <source>
        <dbReference type="PROSITE" id="PS50112"/>
    </source>
</evidence>
<gene>
    <name evidence="6" type="ORF">HYG79_09060</name>
</gene>
<protein>
    <submittedName>
        <fullName evidence="6">PAS domain-containing protein</fullName>
    </submittedName>
</protein>
<evidence type="ECO:0000313" key="7">
    <source>
        <dbReference type="Proteomes" id="UP000509302"/>
    </source>
</evidence>
<dbReference type="SUPFAM" id="SSF55785">
    <property type="entry name" value="PYP-like sensor domain (PAS domain)"/>
    <property type="match status" value="1"/>
</dbReference>
<dbReference type="PROSITE" id="PS50112">
    <property type="entry name" value="PAS"/>
    <property type="match status" value="1"/>
</dbReference>
<dbReference type="AlphaFoldDB" id="A0A7H9APZ0"/>
<sequence>MSEIKNYDRAAHKYYMSQNITGLPITSWDLFGPYFDTLCKNYNDLVAIRHLASENRWSYSSPIEENLIQDEQIIVITDAKLNIVHATNNISGMNGYTPQEILGKSPKMFQGEKTCRETQKHISKAIKESRPFEATVVNYRKDGSIYNCWIKAEPIFNEKGKVVNFIAYEKEVA</sequence>
<dbReference type="InterPro" id="IPR000700">
    <property type="entry name" value="PAS-assoc_C"/>
</dbReference>
<proteinExistence type="predicted"/>
<dbReference type="PANTHER" id="PTHR47429">
    <property type="entry name" value="PROTEIN TWIN LOV 1"/>
    <property type="match status" value="1"/>
</dbReference>
<dbReference type="InterPro" id="IPR035965">
    <property type="entry name" value="PAS-like_dom_sf"/>
</dbReference>
<evidence type="ECO:0000256" key="3">
    <source>
        <dbReference type="ARBA" id="ARBA00022991"/>
    </source>
</evidence>
<feature type="domain" description="PAS" evidence="4">
    <location>
        <begin position="74"/>
        <end position="129"/>
    </location>
</feature>
<dbReference type="CDD" id="cd00130">
    <property type="entry name" value="PAS"/>
    <property type="match status" value="1"/>
</dbReference>
<feature type="domain" description="PAC" evidence="5">
    <location>
        <begin position="130"/>
        <end position="173"/>
    </location>
</feature>
<dbReference type="EMBL" id="CP058595">
    <property type="protein sequence ID" value="QLG45487.1"/>
    <property type="molecule type" value="Genomic_DNA"/>
</dbReference>
<dbReference type="InterPro" id="IPR000014">
    <property type="entry name" value="PAS"/>
</dbReference>
<keyword evidence="7" id="KW-1185">Reference proteome</keyword>
<dbReference type="NCBIfam" id="TIGR00229">
    <property type="entry name" value="sensory_box"/>
    <property type="match status" value="1"/>
</dbReference>
<keyword evidence="1" id="KW-0285">Flavoprotein</keyword>
<keyword evidence="2" id="KW-0288">FMN</keyword>
<dbReference type="PROSITE" id="PS50113">
    <property type="entry name" value="PAC"/>
    <property type="match status" value="1"/>
</dbReference>
<keyword evidence="3" id="KW-0157">Chromophore</keyword>
<dbReference type="Pfam" id="PF13426">
    <property type="entry name" value="PAS_9"/>
    <property type="match status" value="1"/>
</dbReference>
<organism evidence="6 7">
    <name type="scientific">Costertonia aggregata</name>
    <dbReference type="NCBI Taxonomy" id="343403"/>
    <lineage>
        <taxon>Bacteria</taxon>
        <taxon>Pseudomonadati</taxon>
        <taxon>Bacteroidota</taxon>
        <taxon>Flavobacteriia</taxon>
        <taxon>Flavobacteriales</taxon>
        <taxon>Flavobacteriaceae</taxon>
        <taxon>Costertonia</taxon>
    </lineage>
</organism>
<dbReference type="RefSeq" id="WP_179241775.1">
    <property type="nucleotide sequence ID" value="NZ_CP058595.1"/>
</dbReference>
<dbReference type="PANTHER" id="PTHR47429:SF2">
    <property type="entry name" value="PROTEIN TWIN LOV 1"/>
    <property type="match status" value="1"/>
</dbReference>
<reference evidence="6 7" key="1">
    <citation type="journal article" date="2006" name="Int. J. Syst. Evol. Microbiol.">
        <title>Costertonia aggregata gen. nov., sp. nov., a mesophilic marine bacterium of the family Flavobacteriaceae, isolated from a mature biofilm.</title>
        <authorList>
            <person name="Kwon K.K."/>
            <person name="Lee Y.K."/>
            <person name="Lee H.K."/>
        </authorList>
    </citation>
    <scope>NUCLEOTIDE SEQUENCE [LARGE SCALE GENOMIC DNA]</scope>
    <source>
        <strain evidence="6 7">KCCM 42265</strain>
    </source>
</reference>
<evidence type="ECO:0000256" key="2">
    <source>
        <dbReference type="ARBA" id="ARBA00022643"/>
    </source>
</evidence>
<accession>A0A7H9APZ0</accession>
<evidence type="ECO:0000259" key="5">
    <source>
        <dbReference type="PROSITE" id="PS50113"/>
    </source>
</evidence>
<name>A0A7H9APZ0_9FLAO</name>
<dbReference type="KEGG" id="cagg:HYG79_09060"/>
<dbReference type="Proteomes" id="UP000509302">
    <property type="component" value="Chromosome"/>
</dbReference>